<dbReference type="AlphaFoldDB" id="A0A1G7FKZ4"/>
<accession>A0A1G7FKZ4</accession>
<name>A0A1G7FKZ4_9FLAO</name>
<feature type="non-terminal residue" evidence="1">
    <location>
        <position position="1"/>
    </location>
</feature>
<dbReference type="Proteomes" id="UP000198517">
    <property type="component" value="Unassembled WGS sequence"/>
</dbReference>
<reference evidence="1 2" key="1">
    <citation type="submission" date="2016-10" db="EMBL/GenBank/DDBJ databases">
        <authorList>
            <person name="de Groot N.N."/>
        </authorList>
    </citation>
    <scope>NUCLEOTIDE SEQUENCE [LARGE SCALE GENOMIC DNA]</scope>
    <source>
        <strain evidence="1 2">DSM 24015</strain>
    </source>
</reference>
<evidence type="ECO:0000313" key="2">
    <source>
        <dbReference type="Proteomes" id="UP000198517"/>
    </source>
</evidence>
<keyword evidence="2" id="KW-1185">Reference proteome</keyword>
<gene>
    <name evidence="1" type="ORF">SAMN05421544_1241</name>
</gene>
<sequence>QLDELIKYKIMATLKELKELLAEQSAVDIAIEVSGFTGFRTTLLEELTQEEIDKLYNIHAPKPAPTMDEEFNALKYELVLKEWRSKILALAEREGIKEPKSWHKFNDWMILYSIYKKPLTAHNIEELKELYKQLRGVERNNQKSAEKPLNKAWWRKAGEIKNLN</sequence>
<evidence type="ECO:0000313" key="1">
    <source>
        <dbReference type="EMBL" id="SDE76548.1"/>
    </source>
</evidence>
<protein>
    <submittedName>
        <fullName evidence="1">Uncharacterized protein</fullName>
    </submittedName>
</protein>
<proteinExistence type="predicted"/>
<dbReference type="RefSeq" id="WP_092737939.1">
    <property type="nucleotide sequence ID" value="NZ_FNAS01000024.1"/>
</dbReference>
<organism evidence="1 2">
    <name type="scientific">Riemerella columbipharyngis</name>
    <dbReference type="NCBI Taxonomy" id="1071918"/>
    <lineage>
        <taxon>Bacteria</taxon>
        <taxon>Pseudomonadati</taxon>
        <taxon>Bacteroidota</taxon>
        <taxon>Flavobacteriia</taxon>
        <taxon>Flavobacteriales</taxon>
        <taxon>Weeksellaceae</taxon>
        <taxon>Riemerella</taxon>
    </lineage>
</organism>
<dbReference type="STRING" id="1071918.SAMN05421544_1241"/>
<dbReference type="EMBL" id="FNAS01000024">
    <property type="protein sequence ID" value="SDE76548.1"/>
    <property type="molecule type" value="Genomic_DNA"/>
</dbReference>